<organism evidence="8 9">
    <name type="scientific">Arenibacter certesii</name>
    <dbReference type="NCBI Taxonomy" id="228955"/>
    <lineage>
        <taxon>Bacteria</taxon>
        <taxon>Pseudomonadati</taxon>
        <taxon>Bacteroidota</taxon>
        <taxon>Flavobacteriia</taxon>
        <taxon>Flavobacteriales</taxon>
        <taxon>Flavobacteriaceae</taxon>
        <taxon>Arenibacter</taxon>
    </lineage>
</organism>
<evidence type="ECO:0000256" key="3">
    <source>
        <dbReference type="ARBA" id="ARBA00012929"/>
    </source>
</evidence>
<dbReference type="Pfam" id="PF04321">
    <property type="entry name" value="RmlD_sub_bind"/>
    <property type="match status" value="1"/>
</dbReference>
<comment type="similarity">
    <text evidence="2 6">Belongs to the dTDP-4-dehydrorhamnose reductase family.</text>
</comment>
<protein>
    <recommendedName>
        <fullName evidence="4 6">dTDP-4-dehydrorhamnose reductase</fullName>
        <ecNumber evidence="3 6">1.1.1.133</ecNumber>
    </recommendedName>
</protein>
<keyword evidence="6" id="KW-0521">NADP</keyword>
<evidence type="ECO:0000256" key="6">
    <source>
        <dbReference type="RuleBase" id="RU364082"/>
    </source>
</evidence>
<dbReference type="Gene3D" id="3.90.25.10">
    <property type="entry name" value="UDP-galactose 4-epimerase, domain 1"/>
    <property type="match status" value="1"/>
</dbReference>
<dbReference type="GO" id="GO:0019305">
    <property type="term" value="P:dTDP-rhamnose biosynthetic process"/>
    <property type="evidence" value="ECO:0007669"/>
    <property type="project" value="TreeGrafter"/>
</dbReference>
<evidence type="ECO:0000313" key="8">
    <source>
        <dbReference type="EMBL" id="GGW38909.1"/>
    </source>
</evidence>
<evidence type="ECO:0000256" key="2">
    <source>
        <dbReference type="ARBA" id="ARBA00010944"/>
    </source>
</evidence>
<proteinExistence type="inferred from homology"/>
<reference evidence="8" key="2">
    <citation type="submission" date="2020-09" db="EMBL/GenBank/DDBJ databases">
        <authorList>
            <person name="Sun Q."/>
            <person name="Kim S."/>
        </authorList>
    </citation>
    <scope>NUCLEOTIDE SEQUENCE</scope>
    <source>
        <strain evidence="8">KCTC 12113</strain>
    </source>
</reference>
<comment type="caution">
    <text evidence="8">The sequence shown here is derived from an EMBL/GenBank/DDBJ whole genome shotgun (WGS) entry which is preliminary data.</text>
</comment>
<dbReference type="Gene3D" id="3.40.50.720">
    <property type="entry name" value="NAD(P)-binding Rossmann-like Domain"/>
    <property type="match status" value="1"/>
</dbReference>
<keyword evidence="6" id="KW-0560">Oxidoreductase</keyword>
<gene>
    <name evidence="8" type="primary">rmlD</name>
    <name evidence="8" type="ORF">GCM10007383_24600</name>
</gene>
<evidence type="ECO:0000256" key="5">
    <source>
        <dbReference type="ARBA" id="ARBA00048200"/>
    </source>
</evidence>
<dbReference type="EC" id="1.1.1.133" evidence="3 6"/>
<name>A0A918IYX9_9FLAO</name>
<dbReference type="Proteomes" id="UP000634668">
    <property type="component" value="Unassembled WGS sequence"/>
</dbReference>
<dbReference type="SUPFAM" id="SSF51735">
    <property type="entry name" value="NAD(P)-binding Rossmann-fold domains"/>
    <property type="match status" value="1"/>
</dbReference>
<evidence type="ECO:0000313" key="9">
    <source>
        <dbReference type="Proteomes" id="UP000634668"/>
    </source>
</evidence>
<dbReference type="PANTHER" id="PTHR10491">
    <property type="entry name" value="DTDP-4-DEHYDRORHAMNOSE REDUCTASE"/>
    <property type="match status" value="1"/>
</dbReference>
<reference evidence="8" key="1">
    <citation type="journal article" date="2014" name="Int. J. Syst. Evol. Microbiol.">
        <title>Complete genome sequence of Corynebacterium casei LMG S-19264T (=DSM 44701T), isolated from a smear-ripened cheese.</title>
        <authorList>
            <consortium name="US DOE Joint Genome Institute (JGI-PGF)"/>
            <person name="Walter F."/>
            <person name="Albersmeier A."/>
            <person name="Kalinowski J."/>
            <person name="Ruckert C."/>
        </authorList>
    </citation>
    <scope>NUCLEOTIDE SEQUENCE</scope>
    <source>
        <strain evidence="8">KCTC 12113</strain>
    </source>
</reference>
<dbReference type="GO" id="GO:0008831">
    <property type="term" value="F:dTDP-4-dehydrorhamnose reductase activity"/>
    <property type="evidence" value="ECO:0007669"/>
    <property type="project" value="UniProtKB-EC"/>
</dbReference>
<dbReference type="CDD" id="cd05254">
    <property type="entry name" value="dTDP_HR_like_SDR_e"/>
    <property type="match status" value="1"/>
</dbReference>
<dbReference type="InterPro" id="IPR005913">
    <property type="entry name" value="dTDP_dehydrorham_reduct"/>
</dbReference>
<dbReference type="FunFam" id="3.40.50.720:FF:000159">
    <property type="entry name" value="dTDP-4-dehydrorhamnose reductase"/>
    <property type="match status" value="1"/>
</dbReference>
<comment type="catalytic activity">
    <reaction evidence="5">
        <text>dTDP-beta-L-rhamnose + NADP(+) = dTDP-4-dehydro-beta-L-rhamnose + NADPH + H(+)</text>
        <dbReference type="Rhea" id="RHEA:21796"/>
        <dbReference type="ChEBI" id="CHEBI:15378"/>
        <dbReference type="ChEBI" id="CHEBI:57510"/>
        <dbReference type="ChEBI" id="CHEBI:57783"/>
        <dbReference type="ChEBI" id="CHEBI:58349"/>
        <dbReference type="ChEBI" id="CHEBI:62830"/>
        <dbReference type="EC" id="1.1.1.133"/>
    </reaction>
</comment>
<dbReference type="PANTHER" id="PTHR10491:SF4">
    <property type="entry name" value="METHIONINE ADENOSYLTRANSFERASE 2 SUBUNIT BETA"/>
    <property type="match status" value="1"/>
</dbReference>
<comment type="function">
    <text evidence="6">Catalyzes the reduction of dTDP-6-deoxy-L-lyxo-4-hexulose to yield dTDP-L-rhamnose.</text>
</comment>
<dbReference type="EMBL" id="BMWP01000016">
    <property type="protein sequence ID" value="GGW38909.1"/>
    <property type="molecule type" value="Genomic_DNA"/>
</dbReference>
<feature type="domain" description="RmlD-like substrate binding" evidence="7">
    <location>
        <begin position="10"/>
        <end position="283"/>
    </location>
</feature>
<dbReference type="GO" id="GO:0005829">
    <property type="term" value="C:cytosol"/>
    <property type="evidence" value="ECO:0007669"/>
    <property type="project" value="TreeGrafter"/>
</dbReference>
<comment type="pathway">
    <text evidence="1 6">Carbohydrate biosynthesis; dTDP-L-rhamnose biosynthesis.</text>
</comment>
<evidence type="ECO:0000259" key="7">
    <source>
        <dbReference type="Pfam" id="PF04321"/>
    </source>
</evidence>
<dbReference type="RefSeq" id="WP_034235298.1">
    <property type="nucleotide sequence ID" value="NZ_BMWP01000016.1"/>
</dbReference>
<keyword evidence="9" id="KW-1185">Reference proteome</keyword>
<dbReference type="AlphaFoldDB" id="A0A918IYX9"/>
<evidence type="ECO:0000256" key="4">
    <source>
        <dbReference type="ARBA" id="ARBA00017099"/>
    </source>
</evidence>
<sequence length="284" mass="32094">MGAEKNIRSKILITGANGQLGRSLQNVAKRYPEYDFHFKTSKELDITSKENINKLFAHEKFDYCINCAAYTAVDKAETDQENAFLVNAEAVKYLSEACKAQNAVLIHISTDFVFDGSKTTPYTEEDTPNPINVYGASKLKGEQYVQDILKNYFIIRTSWVYSEYGNNFVKTMLRLGTERDELNVVNDQIGSPTYAGDLAEAIMKIINLEATNYGIYHYSSEGAISWYDFAKEIFETKGMTIKVNPIPSEAYPTPAKRPAFSVMDLSKFNRFIVIPGWKKGLKNV</sequence>
<evidence type="ECO:0000256" key="1">
    <source>
        <dbReference type="ARBA" id="ARBA00004781"/>
    </source>
</evidence>
<accession>A0A918IYX9</accession>
<dbReference type="InterPro" id="IPR036291">
    <property type="entry name" value="NAD(P)-bd_dom_sf"/>
</dbReference>
<dbReference type="InterPro" id="IPR029903">
    <property type="entry name" value="RmlD-like-bd"/>
</dbReference>
<dbReference type="NCBIfam" id="TIGR01214">
    <property type="entry name" value="rmlD"/>
    <property type="match status" value="1"/>
</dbReference>